<sequence>MRKLFIVATLMCVTWITAQVKTPAPSPKAHVEQVVGLTDVTVDYSRPGVKGRTIFGDLVPFGKLWRTGANANTTINFSEDVVIDGKTLKKGKYALYTTPKADNWEVIFYSSTDNWGTPETWDDSKVALKTMAKPEMLNRMVESLTIGINGLDNNYGMLEISWEKTIVAVKFEVPTKKTATESIKKALAGPTGDDYFSAAQYYFQSGDDMKMALEYINKALELKQPNPFWYTRQKSLIQAKLGDKKGAIETAKISLAAAEAAKNADYVKMNKDSISEWSKK</sequence>
<feature type="chain" id="PRO_5015782129" evidence="1">
    <location>
        <begin position="19"/>
        <end position="280"/>
    </location>
</feature>
<dbReference type="KEGG" id="fmg:HYN48_10130"/>
<dbReference type="EMBL" id="CP028811">
    <property type="protein sequence ID" value="AWA30418.1"/>
    <property type="molecule type" value="Genomic_DNA"/>
</dbReference>
<gene>
    <name evidence="2" type="ORF">HYN48_10130</name>
</gene>
<accession>A0A2S0RGQ8</accession>
<name>A0A2S0RGQ8_9FLAO</name>
<dbReference type="OrthoDB" id="187854at2"/>
<proteinExistence type="predicted"/>
<keyword evidence="1" id="KW-0732">Signal</keyword>
<dbReference type="AlphaFoldDB" id="A0A2S0RGQ8"/>
<feature type="signal peptide" evidence="1">
    <location>
        <begin position="1"/>
        <end position="18"/>
    </location>
</feature>
<reference evidence="2 3" key="1">
    <citation type="submission" date="2018-04" db="EMBL/GenBank/DDBJ databases">
        <title>Genome sequencing of Flavobacterium sp. HYN0048.</title>
        <authorList>
            <person name="Yi H."/>
            <person name="Baek C."/>
        </authorList>
    </citation>
    <scope>NUCLEOTIDE SEQUENCE [LARGE SCALE GENOMIC DNA]</scope>
    <source>
        <strain evidence="2 3">HYN0048</strain>
    </source>
</reference>
<dbReference type="Proteomes" id="UP000244193">
    <property type="component" value="Chromosome"/>
</dbReference>
<protein>
    <submittedName>
        <fullName evidence="2">Dihydrolipoamide dehydrogenase</fullName>
    </submittedName>
</protein>
<dbReference type="InterPro" id="IPR021314">
    <property type="entry name" value="DUF2911"/>
</dbReference>
<organism evidence="2 3">
    <name type="scientific">Flavobacterium magnum</name>
    <dbReference type="NCBI Taxonomy" id="2162713"/>
    <lineage>
        <taxon>Bacteria</taxon>
        <taxon>Pseudomonadati</taxon>
        <taxon>Bacteroidota</taxon>
        <taxon>Flavobacteriia</taxon>
        <taxon>Flavobacteriales</taxon>
        <taxon>Flavobacteriaceae</taxon>
        <taxon>Flavobacterium</taxon>
    </lineage>
</organism>
<evidence type="ECO:0000256" key="1">
    <source>
        <dbReference type="SAM" id="SignalP"/>
    </source>
</evidence>
<evidence type="ECO:0000313" key="2">
    <source>
        <dbReference type="EMBL" id="AWA30418.1"/>
    </source>
</evidence>
<dbReference type="RefSeq" id="WP_108371323.1">
    <property type="nucleotide sequence ID" value="NZ_CP028811.1"/>
</dbReference>
<keyword evidence="3" id="KW-1185">Reference proteome</keyword>
<dbReference type="Pfam" id="PF11138">
    <property type="entry name" value="DUF2911"/>
    <property type="match status" value="1"/>
</dbReference>
<evidence type="ECO:0000313" key="3">
    <source>
        <dbReference type="Proteomes" id="UP000244193"/>
    </source>
</evidence>